<feature type="region of interest" description="Disordered" evidence="1">
    <location>
        <begin position="248"/>
        <end position="271"/>
    </location>
</feature>
<name>A0A9N9N143_9NEOP</name>
<keyword evidence="3" id="KW-1185">Reference proteome</keyword>
<reference evidence="2" key="2">
    <citation type="submission" date="2022-10" db="EMBL/GenBank/DDBJ databases">
        <authorList>
            <consortium name="ENA_rothamsted_submissions"/>
            <consortium name="culmorum"/>
            <person name="King R."/>
        </authorList>
    </citation>
    <scope>NUCLEOTIDE SEQUENCE</scope>
</reference>
<protein>
    <submittedName>
        <fullName evidence="2">Uncharacterized protein</fullName>
    </submittedName>
</protein>
<reference evidence="2" key="1">
    <citation type="submission" date="2021-12" db="EMBL/GenBank/DDBJ databases">
        <authorList>
            <person name="King R."/>
        </authorList>
    </citation>
    <scope>NUCLEOTIDE SEQUENCE</scope>
</reference>
<dbReference type="Proteomes" id="UP001153714">
    <property type="component" value="Chromosome 1"/>
</dbReference>
<feature type="region of interest" description="Disordered" evidence="1">
    <location>
        <begin position="40"/>
        <end position="75"/>
    </location>
</feature>
<feature type="region of interest" description="Disordered" evidence="1">
    <location>
        <begin position="99"/>
        <end position="137"/>
    </location>
</feature>
<dbReference type="AlphaFoldDB" id="A0A9N9N143"/>
<evidence type="ECO:0000256" key="1">
    <source>
        <dbReference type="SAM" id="MobiDB-lite"/>
    </source>
</evidence>
<feature type="compositionally biased region" description="Basic and acidic residues" evidence="1">
    <location>
        <begin position="43"/>
        <end position="55"/>
    </location>
</feature>
<evidence type="ECO:0000313" key="2">
    <source>
        <dbReference type="EMBL" id="CAG9782445.1"/>
    </source>
</evidence>
<dbReference type="OrthoDB" id="7479924at2759"/>
<dbReference type="EMBL" id="OU893332">
    <property type="protein sequence ID" value="CAG9782445.1"/>
    <property type="molecule type" value="Genomic_DNA"/>
</dbReference>
<feature type="compositionally biased region" description="Polar residues" evidence="1">
    <location>
        <begin position="100"/>
        <end position="114"/>
    </location>
</feature>
<evidence type="ECO:0000313" key="3">
    <source>
        <dbReference type="Proteomes" id="UP001153714"/>
    </source>
</evidence>
<gene>
    <name evidence="2" type="ORF">DIATSA_LOCUS702</name>
</gene>
<organism evidence="2 3">
    <name type="scientific">Diatraea saccharalis</name>
    <name type="common">sugarcane borer</name>
    <dbReference type="NCBI Taxonomy" id="40085"/>
    <lineage>
        <taxon>Eukaryota</taxon>
        <taxon>Metazoa</taxon>
        <taxon>Ecdysozoa</taxon>
        <taxon>Arthropoda</taxon>
        <taxon>Hexapoda</taxon>
        <taxon>Insecta</taxon>
        <taxon>Pterygota</taxon>
        <taxon>Neoptera</taxon>
        <taxon>Endopterygota</taxon>
        <taxon>Lepidoptera</taxon>
        <taxon>Glossata</taxon>
        <taxon>Ditrysia</taxon>
        <taxon>Pyraloidea</taxon>
        <taxon>Crambidae</taxon>
        <taxon>Crambinae</taxon>
        <taxon>Diatraea</taxon>
    </lineage>
</organism>
<proteinExistence type="predicted"/>
<accession>A0A9N9N143</accession>
<sequence>MVTRNYGGLPINKNNVVQAVTGFGRRNYAKDDKDCCKDVAQTEGKRVESWPKDDPPPPAWRCECPRDPQPPNYDPYRIKVPDIVVPPLPPSNAKWDGVALTSNPHGGQDHTQGPGSYGFDPHSGMQQQEAAKQEEGKEEGFLGILKSLFGKGRKTEGKGSGDTMMDYQYCDAEEHCAYPEYQQYSVPQPVTDLIYNSPLMCRDHWMPQPEKKEHIKESSKLGYHGRIKLKYAFHEPWKPLDRMSLLEQAEREEMGQGDEDLTKSTDKQLSK</sequence>